<proteinExistence type="inferred from homology"/>
<accession>A0A087UWC9</accession>
<dbReference type="OrthoDB" id="8119704at2759"/>
<gene>
    <name evidence="13" type="ORF">X975_19366</name>
</gene>
<organism evidence="13 14">
    <name type="scientific">Stegodyphus mimosarum</name>
    <name type="common">African social velvet spider</name>
    <dbReference type="NCBI Taxonomy" id="407821"/>
    <lineage>
        <taxon>Eukaryota</taxon>
        <taxon>Metazoa</taxon>
        <taxon>Ecdysozoa</taxon>
        <taxon>Arthropoda</taxon>
        <taxon>Chelicerata</taxon>
        <taxon>Arachnida</taxon>
        <taxon>Araneae</taxon>
        <taxon>Araneomorphae</taxon>
        <taxon>Entelegynae</taxon>
        <taxon>Eresoidea</taxon>
        <taxon>Eresidae</taxon>
        <taxon>Stegodyphus</taxon>
    </lineage>
</organism>
<keyword evidence="14" id="KW-1185">Reference proteome</keyword>
<comment type="catalytic activity">
    <reaction evidence="10">
        <text>1-octadecanoyl-2-(9Z-octadecenoyl)-sn-glycerol + H2O = 2-(9Z-octadecenoyl)-glycerol + octadecanoate + H(+)</text>
        <dbReference type="Rhea" id="RHEA:77103"/>
        <dbReference type="ChEBI" id="CHEBI:15377"/>
        <dbReference type="ChEBI" id="CHEBI:15378"/>
        <dbReference type="ChEBI" id="CHEBI:25629"/>
        <dbReference type="ChEBI" id="CHEBI:73990"/>
        <dbReference type="ChEBI" id="CHEBI:75468"/>
    </reaction>
</comment>
<dbReference type="GO" id="GO:0052689">
    <property type="term" value="F:carboxylic ester hydrolase activity"/>
    <property type="evidence" value="ECO:0007669"/>
    <property type="project" value="TreeGrafter"/>
</dbReference>
<evidence type="ECO:0000256" key="10">
    <source>
        <dbReference type="ARBA" id="ARBA00048513"/>
    </source>
</evidence>
<comment type="catalytic activity">
    <reaction evidence="9">
        <text>1,2-didecanoylglycerol + H2O = decanoylglycerol + decanoate + H(+)</text>
        <dbReference type="Rhea" id="RHEA:48596"/>
        <dbReference type="ChEBI" id="CHEBI:11152"/>
        <dbReference type="ChEBI" id="CHEBI:15377"/>
        <dbReference type="ChEBI" id="CHEBI:15378"/>
        <dbReference type="ChEBI" id="CHEBI:27689"/>
        <dbReference type="ChEBI" id="CHEBI:90605"/>
    </reaction>
</comment>
<dbReference type="Gene3D" id="3.40.50.1820">
    <property type="entry name" value="alpha/beta hydrolase"/>
    <property type="match status" value="1"/>
</dbReference>
<dbReference type="EMBL" id="KK121990">
    <property type="protein sequence ID" value="KFM81668.1"/>
    <property type="molecule type" value="Genomic_DNA"/>
</dbReference>
<dbReference type="SUPFAM" id="SSF53474">
    <property type="entry name" value="alpha/beta-Hydrolases"/>
    <property type="match status" value="1"/>
</dbReference>
<sequence length="267" mass="30469">MSSFPEVNLAFNGIGPQQVDADLSLSPIILLHGLVSSKDTWNHVMRPLADGTGRKVFTYDARNHGDSGWNDHFDYECMKEDLLHFMEFMYLEKAILVGHSMGGKVGMLTALRKPEKVEKLVVEDITPKTLPPGNRRYASVYIRDMKEALEKMPEDIKDLQKAKEFVATFIYGRTPQVNRSEKNRFPVASELPLTQDQSGKFKWKHNLEVIEDILLNGSKLSSQLQRLYDEPAFFLYGTRSQYNVFNDKEFILKLFPKATFKAIEGAG</sequence>
<comment type="catalytic activity">
    <reaction evidence="5">
        <text>a 1,2-diacyl-sn-glycerol + H2O = a 2-acylglycerol + a fatty acid + H(+)</text>
        <dbReference type="Rhea" id="RHEA:33275"/>
        <dbReference type="ChEBI" id="CHEBI:15377"/>
        <dbReference type="ChEBI" id="CHEBI:15378"/>
        <dbReference type="ChEBI" id="CHEBI:17389"/>
        <dbReference type="ChEBI" id="CHEBI:17815"/>
        <dbReference type="ChEBI" id="CHEBI:28868"/>
        <dbReference type="EC" id="3.1.1.116"/>
    </reaction>
</comment>
<reference evidence="13 14" key="1">
    <citation type="submission" date="2013-11" db="EMBL/GenBank/DDBJ databases">
        <title>Genome sequencing of Stegodyphus mimosarum.</title>
        <authorList>
            <person name="Bechsgaard J."/>
        </authorList>
    </citation>
    <scope>NUCLEOTIDE SEQUENCE [LARGE SCALE GENOMIC DNA]</scope>
</reference>
<evidence type="ECO:0000256" key="3">
    <source>
        <dbReference type="ARBA" id="ARBA00026104"/>
    </source>
</evidence>
<evidence type="ECO:0000256" key="5">
    <source>
        <dbReference type="ARBA" id="ARBA00043667"/>
    </source>
</evidence>
<evidence type="ECO:0000256" key="9">
    <source>
        <dbReference type="ARBA" id="ARBA00048504"/>
    </source>
</evidence>
<evidence type="ECO:0000313" key="13">
    <source>
        <dbReference type="EMBL" id="KFM81668.1"/>
    </source>
</evidence>
<dbReference type="GO" id="GO:0005739">
    <property type="term" value="C:mitochondrion"/>
    <property type="evidence" value="ECO:0007669"/>
    <property type="project" value="TreeGrafter"/>
</dbReference>
<dbReference type="Proteomes" id="UP000054359">
    <property type="component" value="Unassembled WGS sequence"/>
</dbReference>
<evidence type="ECO:0000256" key="2">
    <source>
        <dbReference type="ARBA" id="ARBA00022801"/>
    </source>
</evidence>
<evidence type="ECO:0000256" key="1">
    <source>
        <dbReference type="ARBA" id="ARBA00008645"/>
    </source>
</evidence>
<keyword evidence="2 13" id="KW-0378">Hydrolase</keyword>
<name>A0A087UWC9_STEMI</name>
<comment type="similarity">
    <text evidence="1">Belongs to the AB hydrolase superfamily.</text>
</comment>
<comment type="catalytic activity">
    <reaction evidence="6">
        <text>a 1,3-diacyl-sn-glycerol + H2O = a 1-acyl-sn-glycerol + a fatty acid + H(+)</text>
        <dbReference type="Rhea" id="RHEA:38503"/>
        <dbReference type="ChEBI" id="CHEBI:15377"/>
        <dbReference type="ChEBI" id="CHEBI:15378"/>
        <dbReference type="ChEBI" id="CHEBI:28868"/>
        <dbReference type="ChEBI" id="CHEBI:64683"/>
        <dbReference type="ChEBI" id="CHEBI:77272"/>
    </reaction>
</comment>
<dbReference type="AlphaFoldDB" id="A0A087UWC9"/>
<protein>
    <recommendedName>
        <fullName evidence="7">sn-1-specific diacylglycerol lipase ABHD11</fullName>
        <ecNumber evidence="3">3.1.1.116</ecNumber>
    </recommendedName>
    <alternativeName>
        <fullName evidence="4">Alpha/beta hydrolase domain-containing protein 11</fullName>
    </alternativeName>
</protein>
<dbReference type="InterPro" id="IPR029058">
    <property type="entry name" value="AB_hydrolase_fold"/>
</dbReference>
<dbReference type="OMA" id="HEIAFCK"/>
<comment type="catalytic activity">
    <reaction evidence="11">
        <text>1-octadecanoyl-2-(5Z,8Z,11Z,14Z-eicosatetraenoyl)-sn-glycerol + H2O = 2-(5Z,8Z,11Z,14Z-eicosatetraenoyl)-glycerol + octadecanoate + H(+)</text>
        <dbReference type="Rhea" id="RHEA:38507"/>
        <dbReference type="ChEBI" id="CHEBI:15377"/>
        <dbReference type="ChEBI" id="CHEBI:15378"/>
        <dbReference type="ChEBI" id="CHEBI:25629"/>
        <dbReference type="ChEBI" id="CHEBI:52392"/>
        <dbReference type="ChEBI" id="CHEBI:75728"/>
    </reaction>
</comment>
<dbReference type="STRING" id="407821.A0A087UWC9"/>
<evidence type="ECO:0000256" key="6">
    <source>
        <dbReference type="ARBA" id="ARBA00043742"/>
    </source>
</evidence>
<dbReference type="Pfam" id="PF00561">
    <property type="entry name" value="Abhydrolase_1"/>
    <property type="match status" value="1"/>
</dbReference>
<feature type="domain" description="AB hydrolase-1" evidence="12">
    <location>
        <begin position="27"/>
        <end position="267"/>
    </location>
</feature>
<evidence type="ECO:0000256" key="4">
    <source>
        <dbReference type="ARBA" id="ARBA00042703"/>
    </source>
</evidence>
<dbReference type="EC" id="3.1.1.116" evidence="3"/>
<dbReference type="PANTHER" id="PTHR46118:SF4">
    <property type="entry name" value="PROTEIN ABHD11"/>
    <property type="match status" value="1"/>
</dbReference>
<evidence type="ECO:0000313" key="14">
    <source>
        <dbReference type="Proteomes" id="UP000054359"/>
    </source>
</evidence>
<evidence type="ECO:0000256" key="7">
    <source>
        <dbReference type="ARBA" id="ARBA00044064"/>
    </source>
</evidence>
<dbReference type="PANTHER" id="PTHR46118">
    <property type="entry name" value="PROTEIN ABHD11"/>
    <property type="match status" value="1"/>
</dbReference>
<feature type="non-terminal residue" evidence="13">
    <location>
        <position position="267"/>
    </location>
</feature>
<evidence type="ECO:0000256" key="8">
    <source>
        <dbReference type="ARBA" id="ARBA00048283"/>
    </source>
</evidence>
<dbReference type="PRINTS" id="PR00111">
    <property type="entry name" value="ABHYDROLASE"/>
</dbReference>
<comment type="catalytic activity">
    <reaction evidence="8">
        <text>1-octadecanoyl-2-(4Z,7Z,10Z,13Z,16Z,19Z-docosahexaenoyl)-sn-glycerol + H2O = 2-(4Z,7Z,10Z,13Z,16Z,19Z-docosahexaenoyl)-glycerol + octadecanoate + H(+)</text>
        <dbReference type="Rhea" id="RHEA:77107"/>
        <dbReference type="ChEBI" id="CHEBI:15377"/>
        <dbReference type="ChEBI" id="CHEBI:15378"/>
        <dbReference type="ChEBI" id="CHEBI:25629"/>
        <dbReference type="ChEBI" id="CHEBI:77129"/>
        <dbReference type="ChEBI" id="CHEBI:186738"/>
    </reaction>
</comment>
<evidence type="ECO:0000259" key="12">
    <source>
        <dbReference type="Pfam" id="PF00561"/>
    </source>
</evidence>
<dbReference type="InterPro" id="IPR000073">
    <property type="entry name" value="AB_hydrolase_1"/>
</dbReference>
<evidence type="ECO:0000256" key="11">
    <source>
        <dbReference type="ARBA" id="ARBA00048919"/>
    </source>
</evidence>